<dbReference type="GO" id="GO:0003677">
    <property type="term" value="F:DNA binding"/>
    <property type="evidence" value="ECO:0007669"/>
    <property type="project" value="UniProtKB-KW"/>
</dbReference>
<keyword evidence="2" id="KW-0805">Transcription regulation</keyword>
<sequence>MKTVSQMAFETCSDEDLVQACLEGNEAAWEELINRYARLIYTIPLRFGFPQHVADEVFQEVCLILLEKLHTLQNRRRLSSWLMTVTRRVCIRRYRTQPDAPMLDIQDVVVVHPERVEERVMRREEQQLLREALERLDERCRRLLALLFFDEEDGVSYQEIAELLDMPLGSIGPTRSRCLQKLRRILTDMEEEKTSKPENS</sequence>
<dbReference type="InterPro" id="IPR039425">
    <property type="entry name" value="RNA_pol_sigma-70-like"/>
</dbReference>
<dbReference type="OrthoDB" id="9782703at2"/>
<dbReference type="InterPro" id="IPR013325">
    <property type="entry name" value="RNA_pol_sigma_r2"/>
</dbReference>
<keyword evidence="4" id="KW-0238">DNA-binding</keyword>
<protein>
    <recommendedName>
        <fullName evidence="10">RNA polymerase sigma-70 factor, ECF subfamily</fullName>
    </recommendedName>
</protein>
<name>A0A0M9UDG1_9CHLR</name>
<dbReference type="AlphaFoldDB" id="A0A0M9UDG1"/>
<comment type="caution">
    <text evidence="8">The sequence shown here is derived from an EMBL/GenBank/DDBJ whole genome shotgun (WGS) entry which is preliminary data.</text>
</comment>
<dbReference type="PANTHER" id="PTHR43133">
    <property type="entry name" value="RNA POLYMERASE ECF-TYPE SIGMA FACTO"/>
    <property type="match status" value="1"/>
</dbReference>
<dbReference type="GO" id="GO:0016987">
    <property type="term" value="F:sigma factor activity"/>
    <property type="evidence" value="ECO:0007669"/>
    <property type="project" value="UniProtKB-KW"/>
</dbReference>
<keyword evidence="3" id="KW-0731">Sigma factor</keyword>
<dbReference type="InterPro" id="IPR007627">
    <property type="entry name" value="RNA_pol_sigma70_r2"/>
</dbReference>
<evidence type="ECO:0000256" key="1">
    <source>
        <dbReference type="ARBA" id="ARBA00010641"/>
    </source>
</evidence>
<dbReference type="STRING" id="872965.SE16_06175"/>
<evidence type="ECO:0000256" key="3">
    <source>
        <dbReference type="ARBA" id="ARBA00023082"/>
    </source>
</evidence>
<dbReference type="Pfam" id="PF04542">
    <property type="entry name" value="Sigma70_r2"/>
    <property type="match status" value="1"/>
</dbReference>
<dbReference type="InterPro" id="IPR007630">
    <property type="entry name" value="RNA_pol_sigma70_r4"/>
</dbReference>
<dbReference type="EMBL" id="BBZA01000223">
    <property type="protein sequence ID" value="GAP64014.1"/>
    <property type="molecule type" value="Genomic_DNA"/>
</dbReference>
<dbReference type="InterPro" id="IPR013324">
    <property type="entry name" value="RNA_pol_sigma_r3/r4-like"/>
</dbReference>
<dbReference type="Gene3D" id="1.10.10.10">
    <property type="entry name" value="Winged helix-like DNA-binding domain superfamily/Winged helix DNA-binding domain"/>
    <property type="match status" value="1"/>
</dbReference>
<evidence type="ECO:0000256" key="2">
    <source>
        <dbReference type="ARBA" id="ARBA00023015"/>
    </source>
</evidence>
<evidence type="ECO:0000256" key="5">
    <source>
        <dbReference type="ARBA" id="ARBA00023163"/>
    </source>
</evidence>
<evidence type="ECO:0008006" key="10">
    <source>
        <dbReference type="Google" id="ProtNLM"/>
    </source>
</evidence>
<gene>
    <name evidence="8" type="ORF">ARMA_2437</name>
</gene>
<dbReference type="SUPFAM" id="SSF88659">
    <property type="entry name" value="Sigma3 and sigma4 domains of RNA polymerase sigma factors"/>
    <property type="match status" value="1"/>
</dbReference>
<reference evidence="9" key="2">
    <citation type="submission" date="2015-08" db="EMBL/GenBank/DDBJ databases">
        <title>Draft Genome Sequence of a Heterotrophic Facultative Anaerobic Bacterium Ardenticatena maritima Strain 110S.</title>
        <authorList>
            <person name="Kawaichi S."/>
            <person name="Yoshida T."/>
            <person name="Sako Y."/>
            <person name="Nakamura R."/>
        </authorList>
    </citation>
    <scope>NUCLEOTIDE SEQUENCE [LARGE SCALE GENOMIC DNA]</scope>
    <source>
        <strain evidence="9">110S</strain>
    </source>
</reference>
<dbReference type="RefSeq" id="WP_054493770.1">
    <property type="nucleotide sequence ID" value="NZ_BBZA01000223.1"/>
</dbReference>
<keyword evidence="9" id="KW-1185">Reference proteome</keyword>
<dbReference type="Pfam" id="PF04545">
    <property type="entry name" value="Sigma70_r4"/>
    <property type="match status" value="1"/>
</dbReference>
<evidence type="ECO:0000313" key="8">
    <source>
        <dbReference type="EMBL" id="GAP64014.1"/>
    </source>
</evidence>
<dbReference type="InterPro" id="IPR014284">
    <property type="entry name" value="RNA_pol_sigma-70_dom"/>
</dbReference>
<accession>A0A0M9UDG1</accession>
<dbReference type="InterPro" id="IPR036388">
    <property type="entry name" value="WH-like_DNA-bd_sf"/>
</dbReference>
<evidence type="ECO:0000259" key="6">
    <source>
        <dbReference type="Pfam" id="PF04542"/>
    </source>
</evidence>
<proteinExistence type="inferred from homology"/>
<evidence type="ECO:0000256" key="4">
    <source>
        <dbReference type="ARBA" id="ARBA00023125"/>
    </source>
</evidence>
<dbReference type="Proteomes" id="UP000037784">
    <property type="component" value="Unassembled WGS sequence"/>
</dbReference>
<evidence type="ECO:0000259" key="7">
    <source>
        <dbReference type="Pfam" id="PF04545"/>
    </source>
</evidence>
<dbReference type="InParanoid" id="A0A0M9UDG1"/>
<dbReference type="SUPFAM" id="SSF88946">
    <property type="entry name" value="Sigma2 domain of RNA polymerase sigma factors"/>
    <property type="match status" value="1"/>
</dbReference>
<dbReference type="PANTHER" id="PTHR43133:SF8">
    <property type="entry name" value="RNA POLYMERASE SIGMA FACTOR HI_1459-RELATED"/>
    <property type="match status" value="1"/>
</dbReference>
<reference evidence="8 9" key="1">
    <citation type="journal article" date="2015" name="Genome Announc.">
        <title>Draft Genome Sequence of a Heterotrophic Facultative Anaerobic Thermophilic Bacterium, Ardenticatena maritima Strain 110ST.</title>
        <authorList>
            <person name="Kawaichi S."/>
            <person name="Yoshida T."/>
            <person name="Sako Y."/>
            <person name="Nakamura R."/>
        </authorList>
    </citation>
    <scope>NUCLEOTIDE SEQUENCE [LARGE SCALE GENOMIC DNA]</scope>
    <source>
        <strain evidence="8 9">110S</strain>
    </source>
</reference>
<evidence type="ECO:0000313" key="9">
    <source>
        <dbReference type="Proteomes" id="UP000037784"/>
    </source>
</evidence>
<dbReference type="NCBIfam" id="TIGR02937">
    <property type="entry name" value="sigma70-ECF"/>
    <property type="match status" value="1"/>
</dbReference>
<comment type="similarity">
    <text evidence="1">Belongs to the sigma-70 factor family. ECF subfamily.</text>
</comment>
<dbReference type="GO" id="GO:0006352">
    <property type="term" value="P:DNA-templated transcription initiation"/>
    <property type="evidence" value="ECO:0007669"/>
    <property type="project" value="InterPro"/>
</dbReference>
<dbReference type="Gene3D" id="1.10.1740.10">
    <property type="match status" value="1"/>
</dbReference>
<feature type="domain" description="RNA polymerase sigma-70 region 2" evidence="6">
    <location>
        <begin position="32"/>
        <end position="97"/>
    </location>
</feature>
<organism evidence="8 9">
    <name type="scientific">Ardenticatena maritima</name>
    <dbReference type="NCBI Taxonomy" id="872965"/>
    <lineage>
        <taxon>Bacteria</taxon>
        <taxon>Bacillati</taxon>
        <taxon>Chloroflexota</taxon>
        <taxon>Ardenticatenia</taxon>
        <taxon>Ardenticatenales</taxon>
        <taxon>Ardenticatenaceae</taxon>
        <taxon>Ardenticatena</taxon>
    </lineage>
</organism>
<feature type="domain" description="RNA polymerase sigma-70 region 4" evidence="7">
    <location>
        <begin position="132"/>
        <end position="183"/>
    </location>
</feature>
<keyword evidence="5" id="KW-0804">Transcription</keyword>